<feature type="signal peptide" evidence="2">
    <location>
        <begin position="1"/>
        <end position="26"/>
    </location>
</feature>
<dbReference type="EMBL" id="CAQK01000044">
    <property type="protein sequence ID" value="CCQ48971.1"/>
    <property type="molecule type" value="Genomic_DNA"/>
</dbReference>
<gene>
    <name evidence="3" type="ORF">CWATWH8502_4356</name>
</gene>
<keyword evidence="2" id="KW-0732">Signal</keyword>
<organism evidence="3 4">
    <name type="scientific">Crocosphaera watsonii WH 8502</name>
    <dbReference type="NCBI Taxonomy" id="423474"/>
    <lineage>
        <taxon>Bacteria</taxon>
        <taxon>Bacillati</taxon>
        <taxon>Cyanobacteriota</taxon>
        <taxon>Cyanophyceae</taxon>
        <taxon>Oscillatoriophycideae</taxon>
        <taxon>Chroococcales</taxon>
        <taxon>Aphanothecaceae</taxon>
        <taxon>Crocosphaera</taxon>
    </lineage>
</organism>
<reference evidence="3 4" key="2">
    <citation type="submission" date="2013-09" db="EMBL/GenBank/DDBJ databases">
        <title>Whole genome comparison of six Crocosphaera watsonii strains with differing phenotypes.</title>
        <authorList>
            <person name="Bench S.R."/>
            <person name="Heller P."/>
            <person name="Frank I."/>
            <person name="Arciniega M."/>
            <person name="Shilova I.N."/>
            <person name="Zehr J.P."/>
        </authorList>
    </citation>
    <scope>NUCLEOTIDE SEQUENCE [LARGE SCALE GENOMIC DNA]</scope>
    <source>
        <strain evidence="3 4">WH 8502</strain>
    </source>
</reference>
<evidence type="ECO:0000313" key="4">
    <source>
        <dbReference type="Proteomes" id="UP000018348"/>
    </source>
</evidence>
<name>T2I6V5_CROWT</name>
<evidence type="ECO:0000256" key="2">
    <source>
        <dbReference type="SAM" id="SignalP"/>
    </source>
</evidence>
<evidence type="ECO:0000313" key="3">
    <source>
        <dbReference type="EMBL" id="CCQ48971.1"/>
    </source>
</evidence>
<sequence length="86" mass="9148">MINFKSVVTTSAFSLLSLAAAPMASAITITSNGTWTGVQGNPSGVTTGLGTSEVRWGNPAPGQPTNTRISHKICDRQTQKPYRKWV</sequence>
<feature type="chain" id="PRO_5004601471" evidence="2">
    <location>
        <begin position="27"/>
        <end position="86"/>
    </location>
</feature>
<protein>
    <submittedName>
        <fullName evidence="3">Uncharacterized protein</fullName>
    </submittedName>
</protein>
<proteinExistence type="predicted"/>
<evidence type="ECO:0000256" key="1">
    <source>
        <dbReference type="SAM" id="MobiDB-lite"/>
    </source>
</evidence>
<accession>T2I6V5</accession>
<dbReference type="AlphaFoldDB" id="T2I6V5"/>
<feature type="region of interest" description="Disordered" evidence="1">
    <location>
        <begin position="32"/>
        <end position="86"/>
    </location>
</feature>
<dbReference type="Proteomes" id="UP000018348">
    <property type="component" value="Unassembled WGS sequence"/>
</dbReference>
<feature type="compositionally biased region" description="Polar residues" evidence="1">
    <location>
        <begin position="32"/>
        <end position="50"/>
    </location>
</feature>
<reference evidence="3 4" key="1">
    <citation type="submission" date="2013-01" db="EMBL/GenBank/DDBJ databases">
        <authorList>
            <person name="Bench S."/>
        </authorList>
    </citation>
    <scope>NUCLEOTIDE SEQUENCE [LARGE SCALE GENOMIC DNA]</scope>
    <source>
        <strain evidence="3 4">WH 8502</strain>
    </source>
</reference>
<comment type="caution">
    <text evidence="3">The sequence shown here is derived from an EMBL/GenBank/DDBJ whole genome shotgun (WGS) entry which is preliminary data.</text>
</comment>